<dbReference type="AlphaFoldDB" id="A0A2T8KLI1"/>
<protein>
    <submittedName>
        <fullName evidence="1">Uncharacterized protein</fullName>
    </submittedName>
</protein>
<name>A0A2T8KLI1_9POAL</name>
<proteinExistence type="predicted"/>
<dbReference type="EMBL" id="CM008048">
    <property type="protein sequence ID" value="PVH63047.1"/>
    <property type="molecule type" value="Genomic_DNA"/>
</dbReference>
<sequence>MEEIKITLEYAKCYTNLSKVSRVFRNAGGFYCTTESNSLYSCIHLLNYPIPP</sequence>
<dbReference type="Gramene" id="PVH63047">
    <property type="protein sequence ID" value="PVH63047"/>
    <property type="gene ID" value="PAHAL_3G460800"/>
</dbReference>
<evidence type="ECO:0000313" key="1">
    <source>
        <dbReference type="EMBL" id="PVH63047.1"/>
    </source>
</evidence>
<gene>
    <name evidence="1" type="ORF">PAHAL_3G460800</name>
</gene>
<organism evidence="1">
    <name type="scientific">Panicum hallii</name>
    <dbReference type="NCBI Taxonomy" id="206008"/>
    <lineage>
        <taxon>Eukaryota</taxon>
        <taxon>Viridiplantae</taxon>
        <taxon>Streptophyta</taxon>
        <taxon>Embryophyta</taxon>
        <taxon>Tracheophyta</taxon>
        <taxon>Spermatophyta</taxon>
        <taxon>Magnoliopsida</taxon>
        <taxon>Liliopsida</taxon>
        <taxon>Poales</taxon>
        <taxon>Poaceae</taxon>
        <taxon>PACMAD clade</taxon>
        <taxon>Panicoideae</taxon>
        <taxon>Panicodae</taxon>
        <taxon>Paniceae</taxon>
        <taxon>Panicinae</taxon>
        <taxon>Panicum</taxon>
        <taxon>Panicum sect. Panicum</taxon>
    </lineage>
</organism>
<accession>A0A2T8KLI1</accession>
<dbReference type="Proteomes" id="UP000243499">
    <property type="component" value="Chromosome 3"/>
</dbReference>
<reference evidence="1" key="1">
    <citation type="submission" date="2018-04" db="EMBL/GenBank/DDBJ databases">
        <title>WGS assembly of Panicum hallii.</title>
        <authorList>
            <person name="Lovell J."/>
            <person name="Jenkins J."/>
            <person name="Lowry D."/>
            <person name="Mamidi S."/>
            <person name="Sreedasyam A."/>
            <person name="Weng X."/>
            <person name="Barry K."/>
            <person name="Bonette J."/>
            <person name="Campitelli B."/>
            <person name="Daum C."/>
            <person name="Gordon S."/>
            <person name="Gould B."/>
            <person name="Lipzen A."/>
            <person name="Macqueen A."/>
            <person name="Palacio-Mejia J."/>
            <person name="Plott C."/>
            <person name="Shakirov E."/>
            <person name="Shu S."/>
            <person name="Yoshinaga Y."/>
            <person name="Zane M."/>
            <person name="Rokhsar D."/>
            <person name="Grimwood J."/>
            <person name="Schmutz J."/>
            <person name="Juenger T."/>
        </authorList>
    </citation>
    <scope>NUCLEOTIDE SEQUENCE [LARGE SCALE GENOMIC DNA]</scope>
    <source>
        <strain evidence="1">FIL2</strain>
    </source>
</reference>